<dbReference type="PANTHER" id="PTHR24391">
    <property type="entry name" value="HISTONE H4 TRANSCRIPTION FACTOR-RELATED"/>
    <property type="match status" value="1"/>
</dbReference>
<sequence length="551" mass="64090">MASIERKLITSKEVQERCSDWVESQKELLYSEDNVLKRKRENEHDEYFDTDSEFDSVSECGTKRRRLAKQMKDEVLNLLCEWKDCLFDSTSMEVFTKHVANHIPQLEIKTTEEDKEVYVCQWKGCSGETAIPQEISRHVNYHAFHAKLKCIGSNIRGRIKLSKCYRDAAWKNVIDTPSAHICEWENCLKTYNNYQIFLYHVTAHIEANPRGNKVEGGVKCKWLGCQKSYPNLYKLRNHMRSHTKEKLVACPDCGATFASNSKFHDHCRRQIPIEVQGFQCSHCNKFYPTEGILRNHMRLHVFNYKCTMCDMSCESPASLAKHIRYRHVSTRSFPCQLCSHAAKSQQDLDSHMTVHTNGPLFACTVEGCLYTCKGAYILDRHMQRVHDQEIRWYCCHECPIKYRKSYRLTKHLIEAHHLQWPNGHKRFQYTQDEDGCYRLQMVRYESIDEENISPTQELALPEKKYDIRLDDTTPYMKLEITERDDGTSSSGNGTLQFQSQDNIGKSMPIISNILISIDEVDAEGNIIKSKVVETQETKELPPSEEPPIILT</sequence>
<dbReference type="GO" id="GO:0045892">
    <property type="term" value="P:negative regulation of DNA-templated transcription"/>
    <property type="evidence" value="ECO:0007669"/>
    <property type="project" value="UniProtKB-ARBA"/>
</dbReference>
<evidence type="ECO:0000259" key="10">
    <source>
        <dbReference type="PROSITE" id="PS50157"/>
    </source>
</evidence>
<feature type="compositionally biased region" description="Polar residues" evidence="9">
    <location>
        <begin position="487"/>
        <end position="500"/>
    </location>
</feature>
<evidence type="ECO:0000256" key="3">
    <source>
        <dbReference type="ARBA" id="ARBA00022737"/>
    </source>
</evidence>
<keyword evidence="11" id="KW-1185">Reference proteome</keyword>
<feature type="domain" description="C2H2-type" evidence="10">
    <location>
        <begin position="278"/>
        <end position="300"/>
    </location>
</feature>
<feature type="domain" description="C2H2-type" evidence="10">
    <location>
        <begin position="218"/>
        <end position="247"/>
    </location>
</feature>
<dbReference type="Proteomes" id="UP000694920">
    <property type="component" value="Unplaced"/>
</dbReference>
<evidence type="ECO:0000256" key="8">
    <source>
        <dbReference type="PROSITE-ProRule" id="PRU00042"/>
    </source>
</evidence>
<accession>A0AAJ7FTL4</accession>
<keyword evidence="2" id="KW-0479">Metal-binding</keyword>
<dbReference type="Pfam" id="PF00096">
    <property type="entry name" value="zf-C2H2"/>
    <property type="match status" value="3"/>
</dbReference>
<organism evidence="11 13">
    <name type="scientific">Cephus cinctus</name>
    <name type="common">Wheat stem sawfly</name>
    <dbReference type="NCBI Taxonomy" id="211228"/>
    <lineage>
        <taxon>Eukaryota</taxon>
        <taxon>Metazoa</taxon>
        <taxon>Ecdysozoa</taxon>
        <taxon>Arthropoda</taxon>
        <taxon>Hexapoda</taxon>
        <taxon>Insecta</taxon>
        <taxon>Pterygota</taxon>
        <taxon>Neoptera</taxon>
        <taxon>Endopterygota</taxon>
        <taxon>Hymenoptera</taxon>
        <taxon>Cephoidea</taxon>
        <taxon>Cephidae</taxon>
        <taxon>Cephus</taxon>
    </lineage>
</organism>
<dbReference type="KEGG" id="ccin:107273701"/>
<dbReference type="InterPro" id="IPR013087">
    <property type="entry name" value="Znf_C2H2_type"/>
</dbReference>
<evidence type="ECO:0000256" key="1">
    <source>
        <dbReference type="ARBA" id="ARBA00004123"/>
    </source>
</evidence>
<dbReference type="PROSITE" id="PS00028">
    <property type="entry name" value="ZINC_FINGER_C2H2_1"/>
    <property type="match status" value="6"/>
</dbReference>
<keyword evidence="5" id="KW-0862">Zinc</keyword>
<dbReference type="InterPro" id="IPR051574">
    <property type="entry name" value="ZnF_E-box_Homeobox"/>
</dbReference>
<evidence type="ECO:0000313" key="14">
    <source>
        <dbReference type="RefSeq" id="XP_024946816.1"/>
    </source>
</evidence>
<dbReference type="GeneID" id="107273701"/>
<evidence type="ECO:0000313" key="11">
    <source>
        <dbReference type="Proteomes" id="UP000694920"/>
    </source>
</evidence>
<dbReference type="PANTHER" id="PTHR24391:SF18">
    <property type="entry name" value="EG:115C2.6 PROTEIN"/>
    <property type="match status" value="1"/>
</dbReference>
<feature type="domain" description="C2H2-type" evidence="10">
    <location>
        <begin position="304"/>
        <end position="332"/>
    </location>
</feature>
<dbReference type="RefSeq" id="XP_015607649.1">
    <property type="nucleotide sequence ID" value="XM_015752163.2"/>
</dbReference>
<dbReference type="GO" id="GO:0005634">
    <property type="term" value="C:nucleus"/>
    <property type="evidence" value="ECO:0007669"/>
    <property type="project" value="UniProtKB-SubCell"/>
</dbReference>
<comment type="subcellular location">
    <subcellularLocation>
        <location evidence="1">Nucleus</location>
    </subcellularLocation>
</comment>
<reference evidence="12 13" key="1">
    <citation type="submission" date="2025-04" db="UniProtKB">
        <authorList>
            <consortium name="RefSeq"/>
        </authorList>
    </citation>
    <scope>IDENTIFICATION</scope>
</reference>
<evidence type="ECO:0000256" key="6">
    <source>
        <dbReference type="ARBA" id="ARBA00023125"/>
    </source>
</evidence>
<feature type="region of interest" description="Disordered" evidence="9">
    <location>
        <begin position="481"/>
        <end position="500"/>
    </location>
</feature>
<protein>
    <submittedName>
        <fullName evidence="12 13">Histone H4 transcription factor</fullName>
    </submittedName>
</protein>
<keyword evidence="3" id="KW-0677">Repeat</keyword>
<dbReference type="RefSeq" id="XP_024946816.1">
    <property type="nucleotide sequence ID" value="XM_025091048.1"/>
</dbReference>
<evidence type="ECO:0000256" key="7">
    <source>
        <dbReference type="ARBA" id="ARBA00023242"/>
    </source>
</evidence>
<dbReference type="CTD" id="25988"/>
<keyword evidence="7" id="KW-0539">Nucleus</keyword>
<dbReference type="AlphaFoldDB" id="A0AAJ7FTL4"/>
<feature type="domain" description="C2H2-type" evidence="10">
    <location>
        <begin position="393"/>
        <end position="421"/>
    </location>
</feature>
<keyword evidence="6" id="KW-0238">DNA-binding</keyword>
<dbReference type="GO" id="GO:0008270">
    <property type="term" value="F:zinc ion binding"/>
    <property type="evidence" value="ECO:0007669"/>
    <property type="project" value="UniProtKB-KW"/>
</dbReference>
<keyword evidence="4 8" id="KW-0863">Zinc-finger</keyword>
<dbReference type="PROSITE" id="PS50157">
    <property type="entry name" value="ZINC_FINGER_C2H2_2"/>
    <property type="match status" value="5"/>
</dbReference>
<evidence type="ECO:0000256" key="5">
    <source>
        <dbReference type="ARBA" id="ARBA00022833"/>
    </source>
</evidence>
<name>A0AAJ7FTL4_CEPCN</name>
<evidence type="ECO:0000256" key="4">
    <source>
        <dbReference type="ARBA" id="ARBA00022771"/>
    </source>
</evidence>
<evidence type="ECO:0000256" key="9">
    <source>
        <dbReference type="SAM" id="MobiDB-lite"/>
    </source>
</evidence>
<proteinExistence type="predicted"/>
<dbReference type="GO" id="GO:0000981">
    <property type="term" value="F:DNA-binding transcription factor activity, RNA polymerase II-specific"/>
    <property type="evidence" value="ECO:0007669"/>
    <property type="project" value="TreeGrafter"/>
</dbReference>
<dbReference type="RefSeq" id="XP_015607647.1">
    <property type="nucleotide sequence ID" value="XM_015752161.1"/>
</dbReference>
<dbReference type="SUPFAM" id="SSF57667">
    <property type="entry name" value="beta-beta-alpha zinc fingers"/>
    <property type="match status" value="3"/>
</dbReference>
<evidence type="ECO:0000313" key="12">
    <source>
        <dbReference type="RefSeq" id="XP_015607647.1"/>
    </source>
</evidence>
<dbReference type="GO" id="GO:0000978">
    <property type="term" value="F:RNA polymerase II cis-regulatory region sequence-specific DNA binding"/>
    <property type="evidence" value="ECO:0007669"/>
    <property type="project" value="TreeGrafter"/>
</dbReference>
<evidence type="ECO:0000256" key="2">
    <source>
        <dbReference type="ARBA" id="ARBA00022723"/>
    </source>
</evidence>
<evidence type="ECO:0000313" key="13">
    <source>
        <dbReference type="RefSeq" id="XP_015607649.1"/>
    </source>
</evidence>
<dbReference type="SMART" id="SM00355">
    <property type="entry name" value="ZnF_C2H2"/>
    <property type="match status" value="10"/>
</dbReference>
<dbReference type="InterPro" id="IPR036236">
    <property type="entry name" value="Znf_C2H2_sf"/>
</dbReference>
<gene>
    <name evidence="12 13 14" type="primary">LOC107273701</name>
</gene>
<feature type="domain" description="C2H2-type" evidence="10">
    <location>
        <begin position="333"/>
        <end position="357"/>
    </location>
</feature>
<dbReference type="Gene3D" id="3.30.160.60">
    <property type="entry name" value="Classic Zinc Finger"/>
    <property type="match status" value="4"/>
</dbReference>